<accession>A0A4R1KF23</accession>
<gene>
    <name evidence="1" type="ORF">C8D98_1153</name>
</gene>
<comment type="caution">
    <text evidence="1">The sequence shown here is derived from an EMBL/GenBank/DDBJ whole genome shotgun (WGS) entry which is preliminary data.</text>
</comment>
<evidence type="ECO:0000313" key="2">
    <source>
        <dbReference type="Proteomes" id="UP000294614"/>
    </source>
</evidence>
<dbReference type="EMBL" id="SMGG01000003">
    <property type="protein sequence ID" value="TCK62623.1"/>
    <property type="molecule type" value="Genomic_DNA"/>
</dbReference>
<name>A0A4R1KF23_9BACT</name>
<dbReference type="Proteomes" id="UP000294614">
    <property type="component" value="Unassembled WGS sequence"/>
</dbReference>
<protein>
    <submittedName>
        <fullName evidence="1">Uncharacterized protein</fullName>
    </submittedName>
</protein>
<evidence type="ECO:0000313" key="1">
    <source>
        <dbReference type="EMBL" id="TCK62623.1"/>
    </source>
</evidence>
<sequence length="52" mass="6027">MAEKEKITTVEVKCPLCDHTQIVYIPKEEIPLCPIHKKKMMIKEILEEGKSC</sequence>
<organism evidence="1 2">
    <name type="scientific">Seleniivibrio woodruffii</name>
    <dbReference type="NCBI Taxonomy" id="1078050"/>
    <lineage>
        <taxon>Bacteria</taxon>
        <taxon>Pseudomonadati</taxon>
        <taxon>Deferribacterota</taxon>
        <taxon>Deferribacteres</taxon>
        <taxon>Deferribacterales</taxon>
        <taxon>Geovibrionaceae</taxon>
        <taxon>Seleniivibrio</taxon>
    </lineage>
</organism>
<dbReference type="AlphaFoldDB" id="A0A4R1KF23"/>
<dbReference type="RefSeq" id="WP_165871201.1">
    <property type="nucleotide sequence ID" value="NZ_JAJUHT010000013.1"/>
</dbReference>
<reference evidence="1 2" key="1">
    <citation type="submission" date="2019-03" db="EMBL/GenBank/DDBJ databases">
        <title>Genomic Encyclopedia of Type Strains, Phase IV (KMG-IV): sequencing the most valuable type-strain genomes for metagenomic binning, comparative biology and taxonomic classification.</title>
        <authorList>
            <person name="Goeker M."/>
        </authorList>
    </citation>
    <scope>NUCLEOTIDE SEQUENCE [LARGE SCALE GENOMIC DNA]</scope>
    <source>
        <strain evidence="1 2">DSM 24984</strain>
    </source>
</reference>
<proteinExistence type="predicted"/>
<keyword evidence="2" id="KW-1185">Reference proteome</keyword>